<dbReference type="STRING" id="288004.AL038_09500"/>
<name>A0A2N9YGZ6_9GAMM</name>
<accession>A0A2N9YGZ6</accession>
<dbReference type="KEGG" id="blep:AL038_09500"/>
<dbReference type="EMBL" id="CP018889">
    <property type="protein sequence ID" value="AUI69831.1"/>
    <property type="molecule type" value="Genomic_DNA"/>
</dbReference>
<gene>
    <name evidence="1" type="ORF">BLE401_14780</name>
</gene>
<sequence length="67" mass="7872">MNLEHIKQRLKKKRYTLRSWAIQHNFHPRTVDNSLRRAIKRGGTPPRGLVARNIINSIEKTIGKPLF</sequence>
<organism evidence="1 2">
    <name type="scientific">Beggiatoa leptomitoformis</name>
    <dbReference type="NCBI Taxonomy" id="288004"/>
    <lineage>
        <taxon>Bacteria</taxon>
        <taxon>Pseudomonadati</taxon>
        <taxon>Pseudomonadota</taxon>
        <taxon>Gammaproteobacteria</taxon>
        <taxon>Thiotrichales</taxon>
        <taxon>Thiotrichaceae</taxon>
        <taxon>Beggiatoa</taxon>
    </lineage>
</organism>
<proteinExistence type="predicted"/>
<keyword evidence="2" id="KW-1185">Reference proteome</keyword>
<reference evidence="2" key="1">
    <citation type="submission" date="2016-12" db="EMBL/GenBank/DDBJ databases">
        <title>Complete Genome Sequence of Beggiatoa leptomitiformis D-401.</title>
        <authorList>
            <person name="Fomenkov A."/>
            <person name="Vincze T."/>
            <person name="Grabovich M."/>
            <person name="Anton B.P."/>
            <person name="Dubinina G."/>
            <person name="Orlova M."/>
            <person name="Belousova E."/>
            <person name="Roberts R.J."/>
        </authorList>
    </citation>
    <scope>NUCLEOTIDE SEQUENCE [LARGE SCALE GENOMIC DNA]</scope>
    <source>
        <strain evidence="2">D-401</strain>
    </source>
</reference>
<evidence type="ECO:0000313" key="1">
    <source>
        <dbReference type="EMBL" id="AUI69831.1"/>
    </source>
</evidence>
<dbReference type="RefSeq" id="WP_062152254.1">
    <property type="nucleotide sequence ID" value="NZ_CP012373.2"/>
</dbReference>
<dbReference type="Proteomes" id="UP000234271">
    <property type="component" value="Chromosome"/>
</dbReference>
<dbReference type="AlphaFoldDB" id="A0A2N9YGZ6"/>
<dbReference type="OrthoDB" id="5918809at2"/>
<protein>
    <submittedName>
        <fullName evidence="1">Uncharacterized protein</fullName>
    </submittedName>
</protein>
<evidence type="ECO:0000313" key="2">
    <source>
        <dbReference type="Proteomes" id="UP000234271"/>
    </source>
</evidence>